<evidence type="ECO:0000259" key="14">
    <source>
        <dbReference type="PROSITE" id="PS50109"/>
    </source>
</evidence>
<dbReference type="InterPro" id="IPR000014">
    <property type="entry name" value="PAS"/>
</dbReference>
<dbReference type="InterPro" id="IPR003661">
    <property type="entry name" value="HisK_dim/P_dom"/>
</dbReference>
<keyword evidence="4" id="KW-1003">Cell membrane</keyword>
<dbReference type="Pfam" id="PF00512">
    <property type="entry name" value="HisKA"/>
    <property type="match status" value="1"/>
</dbReference>
<dbReference type="PANTHER" id="PTHR43065:SF10">
    <property type="entry name" value="PEROXIDE STRESS-ACTIVATED HISTIDINE KINASE MAK3"/>
    <property type="match status" value="1"/>
</dbReference>
<dbReference type="CDD" id="cd00082">
    <property type="entry name" value="HisKA"/>
    <property type="match status" value="1"/>
</dbReference>
<dbReference type="InterPro" id="IPR035965">
    <property type="entry name" value="PAS-like_dom_sf"/>
</dbReference>
<dbReference type="Gene3D" id="1.10.287.130">
    <property type="match status" value="1"/>
</dbReference>
<dbReference type="Gene3D" id="6.10.340.10">
    <property type="match status" value="1"/>
</dbReference>
<dbReference type="GO" id="GO:0006355">
    <property type="term" value="P:regulation of DNA-templated transcription"/>
    <property type="evidence" value="ECO:0007669"/>
    <property type="project" value="InterPro"/>
</dbReference>
<dbReference type="AlphaFoldDB" id="A0A4R5PM80"/>
<dbReference type="InterPro" id="IPR003594">
    <property type="entry name" value="HATPase_dom"/>
</dbReference>
<keyword evidence="8" id="KW-0547">Nucleotide-binding</keyword>
<evidence type="ECO:0000256" key="7">
    <source>
        <dbReference type="ARBA" id="ARBA00022692"/>
    </source>
</evidence>
<keyword evidence="18" id="KW-1185">Reference proteome</keyword>
<dbReference type="PROSITE" id="PS50112">
    <property type="entry name" value="PAS"/>
    <property type="match status" value="1"/>
</dbReference>
<dbReference type="SMART" id="SM00387">
    <property type="entry name" value="HATPase_c"/>
    <property type="match status" value="1"/>
</dbReference>
<dbReference type="GO" id="GO:0005886">
    <property type="term" value="C:plasma membrane"/>
    <property type="evidence" value="ECO:0007669"/>
    <property type="project" value="UniProtKB-SubCell"/>
</dbReference>
<dbReference type="InterPro" id="IPR005467">
    <property type="entry name" value="His_kinase_dom"/>
</dbReference>
<dbReference type="PROSITE" id="PS50113">
    <property type="entry name" value="PAC"/>
    <property type="match status" value="1"/>
</dbReference>
<protein>
    <recommendedName>
        <fullName evidence="3">histidine kinase</fullName>
        <ecNumber evidence="3">2.7.13.3</ecNumber>
    </recommendedName>
</protein>
<proteinExistence type="predicted"/>
<feature type="transmembrane region" description="Helical" evidence="13">
    <location>
        <begin position="324"/>
        <end position="346"/>
    </location>
</feature>
<dbReference type="GO" id="GO:0000155">
    <property type="term" value="F:phosphorelay sensor kinase activity"/>
    <property type="evidence" value="ECO:0007669"/>
    <property type="project" value="InterPro"/>
</dbReference>
<evidence type="ECO:0000256" key="12">
    <source>
        <dbReference type="ARBA" id="ARBA00023012"/>
    </source>
</evidence>
<evidence type="ECO:0000256" key="4">
    <source>
        <dbReference type="ARBA" id="ARBA00022475"/>
    </source>
</evidence>
<dbReference type="GO" id="GO:0005524">
    <property type="term" value="F:ATP binding"/>
    <property type="evidence" value="ECO:0007669"/>
    <property type="project" value="UniProtKB-KW"/>
</dbReference>
<evidence type="ECO:0000256" key="9">
    <source>
        <dbReference type="ARBA" id="ARBA00022777"/>
    </source>
</evidence>
<reference evidence="17 18" key="1">
    <citation type="journal article" date="2013" name="Int. J. Syst. Evol. Microbiol.">
        <title>Hoeflea suaedae sp. nov., an endophytic bacterium isolated from the root of the halophyte Suaeda maritima.</title>
        <authorList>
            <person name="Chung E.J."/>
            <person name="Park J.A."/>
            <person name="Pramanik P."/>
            <person name="Bibi F."/>
            <person name="Jeon C.O."/>
            <person name="Chung Y.R."/>
        </authorList>
    </citation>
    <scope>NUCLEOTIDE SEQUENCE [LARGE SCALE GENOMIC DNA]</scope>
    <source>
        <strain evidence="17 18">YC6898</strain>
    </source>
</reference>
<accession>A0A4R5PM80</accession>
<keyword evidence="5" id="KW-0597">Phosphoprotein</keyword>
<keyword evidence="9 17" id="KW-0418">Kinase</keyword>
<evidence type="ECO:0000256" key="3">
    <source>
        <dbReference type="ARBA" id="ARBA00012438"/>
    </source>
</evidence>
<dbReference type="NCBIfam" id="TIGR00229">
    <property type="entry name" value="sensory_box"/>
    <property type="match status" value="1"/>
</dbReference>
<dbReference type="InterPro" id="IPR036097">
    <property type="entry name" value="HisK_dim/P_sf"/>
</dbReference>
<dbReference type="Proteomes" id="UP000295131">
    <property type="component" value="Unassembled WGS sequence"/>
</dbReference>
<keyword evidence="11 13" id="KW-1133">Transmembrane helix</keyword>
<comment type="subcellular location">
    <subcellularLocation>
        <location evidence="2">Cell membrane</location>
        <topology evidence="2">Multi-pass membrane protein</topology>
    </subcellularLocation>
</comment>
<keyword evidence="12" id="KW-0902">Two-component regulatory system</keyword>
<name>A0A4R5PM80_9HYPH</name>
<comment type="catalytic activity">
    <reaction evidence="1">
        <text>ATP + protein L-histidine = ADP + protein N-phospho-L-histidine.</text>
        <dbReference type="EC" id="2.7.13.3"/>
    </reaction>
</comment>
<dbReference type="SMART" id="SM00091">
    <property type="entry name" value="PAS"/>
    <property type="match status" value="1"/>
</dbReference>
<evidence type="ECO:0000259" key="15">
    <source>
        <dbReference type="PROSITE" id="PS50112"/>
    </source>
</evidence>
<dbReference type="SUPFAM" id="SSF103190">
    <property type="entry name" value="Sensory domain-like"/>
    <property type="match status" value="2"/>
</dbReference>
<dbReference type="EMBL" id="SMSI01000001">
    <property type="protein sequence ID" value="TDH37958.1"/>
    <property type="molecule type" value="Genomic_DNA"/>
</dbReference>
<evidence type="ECO:0000256" key="13">
    <source>
        <dbReference type="SAM" id="Phobius"/>
    </source>
</evidence>
<dbReference type="InterPro" id="IPR000700">
    <property type="entry name" value="PAS-assoc_C"/>
</dbReference>
<feature type="transmembrane region" description="Helical" evidence="13">
    <location>
        <begin position="6"/>
        <end position="27"/>
    </location>
</feature>
<sequence length="748" mass="80946">MSLALRLSIAMILLVVITTAGTGMLIYKRANDASRPVVFESLKARAGILADGVTDYVSGSKEDVMMMADLPAVRATAKLKRTGGTIDGRDYAAWRSQLAAEMLALIKAKHSYAQIRLIGLDDDGRELVRVQRNLSTDATMIVPDRDLQSKGGRDYFRDAVSMPVGALYVSQVSYNREQGRIELPAWPTLRLATAIHDDNDVPLGLVVINLHLEELFTQLPKGGFRGGEVYLLDENGYYLISPNPEQAFAFEYGNASTFQSDWPGIASLVNTPMPVGGRTRDADGREYAVSAWPIQLSEQRHLTLIEAVPTEIVFRGAATVARSATMTGAVAVVLAGLLAIAIAATLTDPLRAITRAVGAASEGKPATLPVNATGEPGELARAVSRYLERDSLLNAIAGTSVDSIVTVDMNGLITTWNPAAERLYGYAAREAIGQSINILTPIDRRGEFAELMERISRNESIDVFETVKLTKAGEPIDVSLTVAPIHDSQGNVIGASRIARDITAKLASERRLRRLQAEAAHAARISAAGQMAGALAHEMNQPLTAVVNYARSARRILLKRGVAEDDEVIVYVDRAADQGQRASAIIKRLRQFIGNRQDRIEREDVNAVVEGALETALSDDAGTSLNVVRSYSPDLPTIPLDRVQIQQVVANLIRNAREAMDGSPRQNLSVRTTDHPTYVAVTVADTGPGLSDEVMAHLFEPFATTKRQGMGIGLTISRSIVETHGGHMFVNSDEHGSEFSFTLPKEHA</sequence>
<dbReference type="InterPro" id="IPR029151">
    <property type="entry name" value="Sensor-like_sf"/>
</dbReference>
<feature type="domain" description="PAC" evidence="16">
    <location>
        <begin position="457"/>
        <end position="514"/>
    </location>
</feature>
<organism evidence="17 18">
    <name type="scientific">Pseudohoeflea suaedae</name>
    <dbReference type="NCBI Taxonomy" id="877384"/>
    <lineage>
        <taxon>Bacteria</taxon>
        <taxon>Pseudomonadati</taxon>
        <taxon>Pseudomonadota</taxon>
        <taxon>Alphaproteobacteria</taxon>
        <taxon>Hyphomicrobiales</taxon>
        <taxon>Rhizobiaceae</taxon>
        <taxon>Pseudohoeflea</taxon>
    </lineage>
</organism>
<dbReference type="OrthoDB" id="9795133at2"/>
<keyword evidence="6" id="KW-0808">Transferase</keyword>
<evidence type="ECO:0000313" key="17">
    <source>
        <dbReference type="EMBL" id="TDH37958.1"/>
    </source>
</evidence>
<evidence type="ECO:0000256" key="8">
    <source>
        <dbReference type="ARBA" id="ARBA00022741"/>
    </source>
</evidence>
<dbReference type="Pfam" id="PF13426">
    <property type="entry name" value="PAS_9"/>
    <property type="match status" value="1"/>
</dbReference>
<dbReference type="Gene3D" id="3.30.565.10">
    <property type="entry name" value="Histidine kinase-like ATPase, C-terminal domain"/>
    <property type="match status" value="1"/>
</dbReference>
<dbReference type="InterPro" id="IPR048760">
    <property type="entry name" value="VP0354-like_sensor_dom"/>
</dbReference>
<evidence type="ECO:0000256" key="6">
    <source>
        <dbReference type="ARBA" id="ARBA00022679"/>
    </source>
</evidence>
<keyword evidence="7 13" id="KW-0812">Transmembrane</keyword>
<dbReference type="SUPFAM" id="SSF47384">
    <property type="entry name" value="Homodimeric domain of signal transducing histidine kinase"/>
    <property type="match status" value="1"/>
</dbReference>
<evidence type="ECO:0000256" key="1">
    <source>
        <dbReference type="ARBA" id="ARBA00000085"/>
    </source>
</evidence>
<gene>
    <name evidence="17" type="ORF">E2A64_02150</name>
</gene>
<dbReference type="SUPFAM" id="SSF55785">
    <property type="entry name" value="PYP-like sensor domain (PAS domain)"/>
    <property type="match status" value="1"/>
</dbReference>
<dbReference type="Gene3D" id="3.30.450.20">
    <property type="entry name" value="PAS domain"/>
    <property type="match status" value="2"/>
</dbReference>
<evidence type="ECO:0000256" key="2">
    <source>
        <dbReference type="ARBA" id="ARBA00004651"/>
    </source>
</evidence>
<dbReference type="PRINTS" id="PR00344">
    <property type="entry name" value="BCTRLSENSOR"/>
</dbReference>
<dbReference type="Pfam" id="PF21623">
    <property type="entry name" value="HK_sensor_dom_bact"/>
    <property type="match status" value="1"/>
</dbReference>
<dbReference type="RefSeq" id="WP_133282795.1">
    <property type="nucleotide sequence ID" value="NZ_SMSI01000001.1"/>
</dbReference>
<keyword evidence="10" id="KW-0067">ATP-binding</keyword>
<dbReference type="InterPro" id="IPR004358">
    <property type="entry name" value="Sig_transdc_His_kin-like_C"/>
</dbReference>
<dbReference type="PANTHER" id="PTHR43065">
    <property type="entry name" value="SENSOR HISTIDINE KINASE"/>
    <property type="match status" value="1"/>
</dbReference>
<evidence type="ECO:0000313" key="18">
    <source>
        <dbReference type="Proteomes" id="UP000295131"/>
    </source>
</evidence>
<dbReference type="SMART" id="SM00388">
    <property type="entry name" value="HisKA"/>
    <property type="match status" value="1"/>
</dbReference>
<evidence type="ECO:0000256" key="10">
    <source>
        <dbReference type="ARBA" id="ARBA00022840"/>
    </source>
</evidence>
<evidence type="ECO:0000259" key="16">
    <source>
        <dbReference type="PROSITE" id="PS50113"/>
    </source>
</evidence>
<keyword evidence="13" id="KW-0472">Membrane</keyword>
<feature type="domain" description="Histidine kinase" evidence="14">
    <location>
        <begin position="534"/>
        <end position="747"/>
    </location>
</feature>
<dbReference type="PROSITE" id="PS50109">
    <property type="entry name" value="HIS_KIN"/>
    <property type="match status" value="1"/>
</dbReference>
<dbReference type="CDD" id="cd00130">
    <property type="entry name" value="PAS"/>
    <property type="match status" value="1"/>
</dbReference>
<comment type="caution">
    <text evidence="17">The sequence shown here is derived from an EMBL/GenBank/DDBJ whole genome shotgun (WGS) entry which is preliminary data.</text>
</comment>
<dbReference type="InterPro" id="IPR036890">
    <property type="entry name" value="HATPase_C_sf"/>
</dbReference>
<dbReference type="EC" id="2.7.13.3" evidence="3"/>
<evidence type="ECO:0000256" key="5">
    <source>
        <dbReference type="ARBA" id="ARBA00022553"/>
    </source>
</evidence>
<dbReference type="SUPFAM" id="SSF55874">
    <property type="entry name" value="ATPase domain of HSP90 chaperone/DNA topoisomerase II/histidine kinase"/>
    <property type="match status" value="1"/>
</dbReference>
<evidence type="ECO:0000256" key="11">
    <source>
        <dbReference type="ARBA" id="ARBA00022989"/>
    </source>
</evidence>
<feature type="domain" description="PAS" evidence="15">
    <location>
        <begin position="389"/>
        <end position="458"/>
    </location>
</feature>
<dbReference type="Pfam" id="PF02518">
    <property type="entry name" value="HATPase_c"/>
    <property type="match status" value="1"/>
</dbReference>